<dbReference type="OrthoDB" id="9810730at2"/>
<dbReference type="Pfam" id="PF00512">
    <property type="entry name" value="HisKA"/>
    <property type="match status" value="1"/>
</dbReference>
<sequence>MDATKEFLPLKSYRKGILVAVIIPILLVLILAYHLYQIKLERQYEVRQGQYKYVSQQLKQEFYAAHVVLDSIAVNLAQPISFQKPPEWLEDIEQHPEHYYHALPNNGGEIVGRGQVNEALFATKRWQTVLSLNTAFDAALALQGGLYAVAYIEDDGFAFIKRRDASSSHFISQIVQGQFEPDFSLGNIVVGPPVEFFDKRMFALGKKLSTLDNTHILMIYDSNIIDRWLQNIGSLDGTMEFKNQSDEIIAGERYDYDSAGVANSAAPWQYGLHFIAEPAKEPISLNYHESYEQFAAPLQREVLLEVALLLFFILFTFTTIVWLSGQIFVKPLKHFVNYLSLQEHTPQATLDYPIPAEWQPWFIQIKQVVEQKSRLMHALKQHNRELDDEIKRKQQALKQSFEAKERQAALLNAVLDSVPDIIYFKNIDGSFIGCNRAFETFLGVDKSELVAKTQPEVTSGLTILLEQEAQMESLQEQVATNFVLGAQTYFLTITPLKSETGKLIGCLGVARDITAAQEAYNALRDSEENFRAATEFAPNGVILAAIGGKILEMNKAAKRYLSLDKNTGEKQLARLFDEQNWQELEQVLAGLLQQQKKVVEHTISQSGKHRWLQLSISLVWDKDKRPKYYVIHIQNITGLLLAKQDAERATLAKSRFIANISHEIRTPINAILGLADMIKSETLTRLQSKKLQQLSGAANELLTMLNSILEFAKVESHQGTIQYETFQTCHVFTTIDSLIRPLCLQKELEFELSIDPQVWPYLYSDEDKIKQILVNLLGNAVKYTNQGKVGLKVSVKADRAAKQTLKFAVWDTGVGIKPQEVEHLFDAFTQGDESFTRRHEGIGLGLAIVKQEVALLGGDIAVDSTPNQGSCFFFELMLDKGACPVVDSHKEVYCLACDEHSLPNYFVGLVEPLSIEQLQHSNTQLDKSIVVIPPEAAVNGRFSLPSKDALLLHCEGEFPEQSNHIALNQSVFYQSAYTWLAEFAHMTQTVDSVCMQVAGALCLVVDDNSLNLDITENMLKQNGISTVGLQSAEEIQKICSQLQPDIILMDIHMPIIDGYQATAQIREMWSEAQLPIIALTANASKEERAKAAAVGMNDYLVKPINSAQACKALAENICKSDSIEDAFFDYEFALSQMMQNETFLQTMLDKFAKLCHDYLEQVSRIEQGSELFELAHGIKGAAAGLGFKRLAKAAKDLETQSKTITTITNRTDLSRLENTLLQVVSFIELRKVAS</sequence>
<keyword evidence="13 17" id="KW-0472">Membrane</keyword>
<dbReference type="Gene3D" id="3.40.50.2300">
    <property type="match status" value="1"/>
</dbReference>
<comment type="catalytic activity">
    <reaction evidence="1">
        <text>ATP + protein L-histidine = ADP + protein N-phospho-L-histidine.</text>
        <dbReference type="EC" id="2.7.13.3"/>
    </reaction>
</comment>
<dbReference type="InterPro" id="IPR011006">
    <property type="entry name" value="CheY-like_superfamily"/>
</dbReference>
<dbReference type="GO" id="GO:0005886">
    <property type="term" value="C:plasma membrane"/>
    <property type="evidence" value="ECO:0007669"/>
    <property type="project" value="UniProtKB-SubCell"/>
</dbReference>
<dbReference type="CDD" id="cd00130">
    <property type="entry name" value="PAS"/>
    <property type="match status" value="2"/>
</dbReference>
<dbReference type="AlphaFoldDB" id="A0A2A5JRL5"/>
<reference evidence="24" key="1">
    <citation type="journal article" date="2019" name="Genome Announc.">
        <title>Draft Genome Sequence of Pseudoalteromonas piscicida Strain 36Y ROTHPW, an Hypersaline Seawater Isolate from the South Coast of Sonora, Mexico.</title>
        <authorList>
            <person name="Sanchez-Diaz R."/>
            <person name="Molina-Garza Z.J."/>
            <person name="Cruz-Suarez L.E."/>
            <person name="Selvin J."/>
            <person name="Kiran G.S."/>
            <person name="Ibarra-Gamez J.C."/>
            <person name="Gomez-Gil B."/>
            <person name="Galaviz-Silva L."/>
        </authorList>
    </citation>
    <scope>NUCLEOTIDE SEQUENCE [LARGE SCALE GENOMIC DNA]</scope>
    <source>
        <strain evidence="24">36Y_RITHPW</strain>
    </source>
</reference>
<dbReference type="Gene3D" id="1.10.287.130">
    <property type="match status" value="1"/>
</dbReference>
<feature type="modified residue" description="Phosphohistidine" evidence="14">
    <location>
        <position position="1176"/>
    </location>
</feature>
<evidence type="ECO:0000256" key="7">
    <source>
        <dbReference type="ARBA" id="ARBA00022679"/>
    </source>
</evidence>
<organism evidence="23 24">
    <name type="scientific">Pseudoalteromonas piscicida</name>
    <dbReference type="NCBI Taxonomy" id="43662"/>
    <lineage>
        <taxon>Bacteria</taxon>
        <taxon>Pseudomonadati</taxon>
        <taxon>Pseudomonadota</taxon>
        <taxon>Gammaproteobacteria</taxon>
        <taxon>Alteromonadales</taxon>
        <taxon>Pseudoalteromonadaceae</taxon>
        <taxon>Pseudoalteromonas</taxon>
    </lineage>
</organism>
<accession>A0A2A5JRL5</accession>
<dbReference type="InterPro" id="IPR000014">
    <property type="entry name" value="PAS"/>
</dbReference>
<feature type="modified residue" description="4-aspartylphosphate" evidence="15">
    <location>
        <position position="1050"/>
    </location>
</feature>
<evidence type="ECO:0000259" key="22">
    <source>
        <dbReference type="PROSITE" id="PS50894"/>
    </source>
</evidence>
<evidence type="ECO:0000259" key="19">
    <source>
        <dbReference type="PROSITE" id="PS50110"/>
    </source>
</evidence>
<dbReference type="InterPro" id="IPR008207">
    <property type="entry name" value="Sig_transdc_His_kin_Hpt_dom"/>
</dbReference>
<evidence type="ECO:0000259" key="21">
    <source>
        <dbReference type="PROSITE" id="PS50113"/>
    </source>
</evidence>
<dbReference type="SUPFAM" id="SSF47226">
    <property type="entry name" value="Histidine-containing phosphotransfer domain, HPT domain"/>
    <property type="match status" value="1"/>
</dbReference>
<dbReference type="PRINTS" id="PR00344">
    <property type="entry name" value="BCTRLSENSOR"/>
</dbReference>
<evidence type="ECO:0000313" key="23">
    <source>
        <dbReference type="EMBL" id="PCK32122.1"/>
    </source>
</evidence>
<evidence type="ECO:0000256" key="16">
    <source>
        <dbReference type="SAM" id="Coils"/>
    </source>
</evidence>
<feature type="domain" description="PAC" evidence="21">
    <location>
        <begin position="472"/>
        <end position="525"/>
    </location>
</feature>
<feature type="coiled-coil region" evidence="16">
    <location>
        <begin position="365"/>
        <end position="403"/>
    </location>
</feature>
<evidence type="ECO:0000256" key="4">
    <source>
        <dbReference type="ARBA" id="ARBA00022475"/>
    </source>
</evidence>
<dbReference type="SUPFAM" id="SSF55874">
    <property type="entry name" value="ATPase domain of HSP90 chaperone/DNA topoisomerase II/histidine kinase"/>
    <property type="match status" value="1"/>
</dbReference>
<dbReference type="PROSITE" id="PS50113">
    <property type="entry name" value="PAC"/>
    <property type="match status" value="1"/>
</dbReference>
<dbReference type="SUPFAM" id="SSF55785">
    <property type="entry name" value="PYP-like sensor domain (PAS domain)"/>
    <property type="match status" value="2"/>
</dbReference>
<dbReference type="EC" id="2.7.13.3" evidence="3"/>
<dbReference type="InterPro" id="IPR003661">
    <property type="entry name" value="HisK_dim/P_dom"/>
</dbReference>
<dbReference type="RefSeq" id="WP_099641762.1">
    <property type="nucleotide sequence ID" value="NZ_NKHF01000040.1"/>
</dbReference>
<feature type="domain" description="PAS" evidence="20">
    <location>
        <begin position="407"/>
        <end position="453"/>
    </location>
</feature>
<evidence type="ECO:0000256" key="11">
    <source>
        <dbReference type="ARBA" id="ARBA00022989"/>
    </source>
</evidence>
<comment type="caution">
    <text evidence="23">The sequence shown here is derived from an EMBL/GenBank/DDBJ whole genome shotgun (WGS) entry which is preliminary data.</text>
</comment>
<keyword evidence="24" id="KW-1185">Reference proteome</keyword>
<dbReference type="CDD" id="cd00088">
    <property type="entry name" value="HPT"/>
    <property type="match status" value="1"/>
</dbReference>
<dbReference type="InterPro" id="IPR036641">
    <property type="entry name" value="HPT_dom_sf"/>
</dbReference>
<dbReference type="EMBL" id="NKHF01000040">
    <property type="protein sequence ID" value="PCK32122.1"/>
    <property type="molecule type" value="Genomic_DNA"/>
</dbReference>
<dbReference type="SMART" id="SM00448">
    <property type="entry name" value="REC"/>
    <property type="match status" value="1"/>
</dbReference>
<dbReference type="InterPro" id="IPR005467">
    <property type="entry name" value="His_kinase_dom"/>
</dbReference>
<dbReference type="Pfam" id="PF13188">
    <property type="entry name" value="PAS_8"/>
    <property type="match status" value="1"/>
</dbReference>
<dbReference type="InterPro" id="IPR036890">
    <property type="entry name" value="HATPase_C_sf"/>
</dbReference>
<dbReference type="Pfam" id="PF00072">
    <property type="entry name" value="Response_reg"/>
    <property type="match status" value="1"/>
</dbReference>
<keyword evidence="5" id="KW-0997">Cell inner membrane</keyword>
<dbReference type="InterPro" id="IPR035965">
    <property type="entry name" value="PAS-like_dom_sf"/>
</dbReference>
<evidence type="ECO:0000256" key="2">
    <source>
        <dbReference type="ARBA" id="ARBA00004429"/>
    </source>
</evidence>
<dbReference type="Pfam" id="PF08448">
    <property type="entry name" value="PAS_4"/>
    <property type="match status" value="1"/>
</dbReference>
<evidence type="ECO:0000256" key="6">
    <source>
        <dbReference type="ARBA" id="ARBA00022553"/>
    </source>
</evidence>
<keyword evidence="10" id="KW-0547">Nucleotide-binding</keyword>
<evidence type="ECO:0000256" key="10">
    <source>
        <dbReference type="ARBA" id="ARBA00022840"/>
    </source>
</evidence>
<dbReference type="Proteomes" id="UP000228621">
    <property type="component" value="Unassembled WGS sequence"/>
</dbReference>
<dbReference type="Gene3D" id="3.30.565.10">
    <property type="entry name" value="Histidine kinase-like ATPase, C-terminal domain"/>
    <property type="match status" value="1"/>
</dbReference>
<dbReference type="InterPro" id="IPR013656">
    <property type="entry name" value="PAS_4"/>
</dbReference>
<feature type="domain" description="Response regulatory" evidence="19">
    <location>
        <begin position="1001"/>
        <end position="1117"/>
    </location>
</feature>
<dbReference type="NCBIfam" id="TIGR00229">
    <property type="entry name" value="sensory_box"/>
    <property type="match status" value="2"/>
</dbReference>
<evidence type="ECO:0000256" key="5">
    <source>
        <dbReference type="ARBA" id="ARBA00022519"/>
    </source>
</evidence>
<keyword evidence="4" id="KW-1003">Cell membrane</keyword>
<dbReference type="InterPro" id="IPR036097">
    <property type="entry name" value="HisK_dim/P_sf"/>
</dbReference>
<dbReference type="Gene3D" id="1.20.120.160">
    <property type="entry name" value="HPT domain"/>
    <property type="match status" value="1"/>
</dbReference>
<dbReference type="InterPro" id="IPR004358">
    <property type="entry name" value="Sig_transdc_His_kin-like_C"/>
</dbReference>
<dbReference type="PANTHER" id="PTHR43047">
    <property type="entry name" value="TWO-COMPONENT HISTIDINE PROTEIN KINASE"/>
    <property type="match status" value="1"/>
</dbReference>
<dbReference type="InterPro" id="IPR000700">
    <property type="entry name" value="PAS-assoc_C"/>
</dbReference>
<dbReference type="Pfam" id="PF01627">
    <property type="entry name" value="Hpt"/>
    <property type="match status" value="1"/>
</dbReference>
<name>A0A2A5JRL5_PSEO7</name>
<dbReference type="PROSITE" id="PS50109">
    <property type="entry name" value="HIS_KIN"/>
    <property type="match status" value="1"/>
</dbReference>
<keyword evidence="10" id="KW-0067">ATP-binding</keyword>
<dbReference type="Gene3D" id="3.30.450.20">
    <property type="entry name" value="PAS domain"/>
    <property type="match status" value="2"/>
</dbReference>
<feature type="domain" description="HPt" evidence="22">
    <location>
        <begin position="1136"/>
        <end position="1234"/>
    </location>
</feature>
<dbReference type="PROSITE" id="PS50894">
    <property type="entry name" value="HPT"/>
    <property type="match status" value="1"/>
</dbReference>
<dbReference type="CDD" id="cd17546">
    <property type="entry name" value="REC_hyHK_CKI1_RcsC-like"/>
    <property type="match status" value="1"/>
</dbReference>
<dbReference type="PROSITE" id="PS50112">
    <property type="entry name" value="PAS"/>
    <property type="match status" value="1"/>
</dbReference>
<dbReference type="SMART" id="SM00388">
    <property type="entry name" value="HisKA"/>
    <property type="match status" value="1"/>
</dbReference>
<feature type="domain" description="Histidine kinase" evidence="18">
    <location>
        <begin position="659"/>
        <end position="880"/>
    </location>
</feature>
<evidence type="ECO:0000256" key="1">
    <source>
        <dbReference type="ARBA" id="ARBA00000085"/>
    </source>
</evidence>
<proteinExistence type="predicted"/>
<keyword evidence="11 17" id="KW-1133">Transmembrane helix</keyword>
<gene>
    <name evidence="23" type="ORF">CEX98_09110</name>
</gene>
<dbReference type="SUPFAM" id="SSF52172">
    <property type="entry name" value="CheY-like"/>
    <property type="match status" value="1"/>
</dbReference>
<evidence type="ECO:0000256" key="17">
    <source>
        <dbReference type="SAM" id="Phobius"/>
    </source>
</evidence>
<evidence type="ECO:0000313" key="24">
    <source>
        <dbReference type="Proteomes" id="UP000228621"/>
    </source>
</evidence>
<dbReference type="InterPro" id="IPR003594">
    <property type="entry name" value="HATPase_dom"/>
</dbReference>
<dbReference type="FunFam" id="3.30.565.10:FF:000010">
    <property type="entry name" value="Sensor histidine kinase RcsC"/>
    <property type="match status" value="1"/>
</dbReference>
<feature type="transmembrane region" description="Helical" evidence="17">
    <location>
        <begin position="302"/>
        <end position="323"/>
    </location>
</feature>
<dbReference type="SMART" id="SM00091">
    <property type="entry name" value="PAS"/>
    <property type="match status" value="2"/>
</dbReference>
<keyword evidence="12" id="KW-0902">Two-component regulatory system</keyword>
<keyword evidence="16" id="KW-0175">Coiled coil</keyword>
<evidence type="ECO:0000256" key="3">
    <source>
        <dbReference type="ARBA" id="ARBA00012438"/>
    </source>
</evidence>
<evidence type="ECO:0000259" key="18">
    <source>
        <dbReference type="PROSITE" id="PS50109"/>
    </source>
</evidence>
<dbReference type="SMART" id="SM00387">
    <property type="entry name" value="HATPase_c"/>
    <property type="match status" value="1"/>
</dbReference>
<keyword evidence="8 17" id="KW-0812">Transmembrane</keyword>
<evidence type="ECO:0000256" key="15">
    <source>
        <dbReference type="PROSITE-ProRule" id="PRU00169"/>
    </source>
</evidence>
<evidence type="ECO:0000259" key="20">
    <source>
        <dbReference type="PROSITE" id="PS50112"/>
    </source>
</evidence>
<feature type="transmembrane region" description="Helical" evidence="17">
    <location>
        <begin position="16"/>
        <end position="36"/>
    </location>
</feature>
<keyword evidence="9 23" id="KW-0418">Kinase</keyword>
<protein>
    <recommendedName>
        <fullName evidence="3">histidine kinase</fullName>
        <ecNumber evidence="3">2.7.13.3</ecNumber>
    </recommendedName>
</protein>
<evidence type="ECO:0000256" key="12">
    <source>
        <dbReference type="ARBA" id="ARBA00023012"/>
    </source>
</evidence>
<dbReference type="CDD" id="cd00082">
    <property type="entry name" value="HisKA"/>
    <property type="match status" value="1"/>
</dbReference>
<evidence type="ECO:0000256" key="8">
    <source>
        <dbReference type="ARBA" id="ARBA00022692"/>
    </source>
</evidence>
<evidence type="ECO:0000256" key="14">
    <source>
        <dbReference type="PROSITE-ProRule" id="PRU00110"/>
    </source>
</evidence>
<dbReference type="GO" id="GO:0000155">
    <property type="term" value="F:phosphorelay sensor kinase activity"/>
    <property type="evidence" value="ECO:0007669"/>
    <property type="project" value="InterPro"/>
</dbReference>
<comment type="subcellular location">
    <subcellularLocation>
        <location evidence="2">Cell inner membrane</location>
        <topology evidence="2">Multi-pass membrane protein</topology>
    </subcellularLocation>
</comment>
<dbReference type="CDD" id="cd16922">
    <property type="entry name" value="HATPase_EvgS-ArcB-TorS-like"/>
    <property type="match status" value="1"/>
</dbReference>
<keyword evidence="6 15" id="KW-0597">Phosphoprotein</keyword>
<evidence type="ECO:0000256" key="9">
    <source>
        <dbReference type="ARBA" id="ARBA00022777"/>
    </source>
</evidence>
<dbReference type="SUPFAM" id="SSF47384">
    <property type="entry name" value="Homodimeric domain of signal transducing histidine kinase"/>
    <property type="match status" value="1"/>
</dbReference>
<keyword evidence="7" id="KW-0808">Transferase</keyword>
<dbReference type="InterPro" id="IPR001789">
    <property type="entry name" value="Sig_transdc_resp-reg_receiver"/>
</dbReference>
<dbReference type="Pfam" id="PF02518">
    <property type="entry name" value="HATPase_c"/>
    <property type="match status" value="1"/>
</dbReference>
<evidence type="ECO:0000256" key="13">
    <source>
        <dbReference type="ARBA" id="ARBA00023136"/>
    </source>
</evidence>
<dbReference type="PROSITE" id="PS50110">
    <property type="entry name" value="RESPONSE_REGULATORY"/>
    <property type="match status" value="1"/>
</dbReference>